<accession>A0A9K3P0J5</accession>
<dbReference type="AlphaFoldDB" id="A0A9K3P0J5"/>
<reference evidence="1" key="1">
    <citation type="journal article" date="2017" name="Nature">
        <title>The sunflower genome provides insights into oil metabolism, flowering and Asterid evolution.</title>
        <authorList>
            <person name="Badouin H."/>
            <person name="Gouzy J."/>
            <person name="Grassa C.J."/>
            <person name="Murat F."/>
            <person name="Staton S.E."/>
            <person name="Cottret L."/>
            <person name="Lelandais-Briere C."/>
            <person name="Owens G.L."/>
            <person name="Carrere S."/>
            <person name="Mayjonade B."/>
            <person name="Legrand L."/>
            <person name="Gill N."/>
            <person name="Kane N.C."/>
            <person name="Bowers J.E."/>
            <person name="Hubner S."/>
            <person name="Bellec A."/>
            <person name="Berard A."/>
            <person name="Berges H."/>
            <person name="Blanchet N."/>
            <person name="Boniface M.C."/>
            <person name="Brunel D."/>
            <person name="Catrice O."/>
            <person name="Chaidir N."/>
            <person name="Claudel C."/>
            <person name="Donnadieu C."/>
            <person name="Faraut T."/>
            <person name="Fievet G."/>
            <person name="Helmstetter N."/>
            <person name="King M."/>
            <person name="Knapp S.J."/>
            <person name="Lai Z."/>
            <person name="Le Paslier M.C."/>
            <person name="Lippi Y."/>
            <person name="Lorenzon L."/>
            <person name="Mandel J.R."/>
            <person name="Marage G."/>
            <person name="Marchand G."/>
            <person name="Marquand E."/>
            <person name="Bret-Mestries E."/>
            <person name="Morien E."/>
            <person name="Nambeesan S."/>
            <person name="Nguyen T."/>
            <person name="Pegot-Espagnet P."/>
            <person name="Pouilly N."/>
            <person name="Raftis F."/>
            <person name="Sallet E."/>
            <person name="Schiex T."/>
            <person name="Thomas J."/>
            <person name="Vandecasteele C."/>
            <person name="Vares D."/>
            <person name="Vear F."/>
            <person name="Vautrin S."/>
            <person name="Crespi M."/>
            <person name="Mangin B."/>
            <person name="Burke J.M."/>
            <person name="Salse J."/>
            <person name="Munos S."/>
            <person name="Vincourt P."/>
            <person name="Rieseberg L.H."/>
            <person name="Langlade N.B."/>
        </authorList>
    </citation>
    <scope>NUCLEOTIDE SEQUENCE</scope>
    <source>
        <tissue evidence="1">Leaves</tissue>
    </source>
</reference>
<organism evidence="1 2">
    <name type="scientific">Helianthus annuus</name>
    <name type="common">Common sunflower</name>
    <dbReference type="NCBI Taxonomy" id="4232"/>
    <lineage>
        <taxon>Eukaryota</taxon>
        <taxon>Viridiplantae</taxon>
        <taxon>Streptophyta</taxon>
        <taxon>Embryophyta</taxon>
        <taxon>Tracheophyta</taxon>
        <taxon>Spermatophyta</taxon>
        <taxon>Magnoliopsida</taxon>
        <taxon>eudicotyledons</taxon>
        <taxon>Gunneridae</taxon>
        <taxon>Pentapetalae</taxon>
        <taxon>asterids</taxon>
        <taxon>campanulids</taxon>
        <taxon>Asterales</taxon>
        <taxon>Asteraceae</taxon>
        <taxon>Asteroideae</taxon>
        <taxon>Heliantheae alliance</taxon>
        <taxon>Heliantheae</taxon>
        <taxon>Helianthus</taxon>
    </lineage>
</organism>
<name>A0A9K3P0J5_HELAN</name>
<evidence type="ECO:0000313" key="1">
    <source>
        <dbReference type="EMBL" id="KAF5818900.1"/>
    </source>
</evidence>
<keyword evidence="2" id="KW-1185">Reference proteome</keyword>
<proteinExistence type="predicted"/>
<dbReference type="Gramene" id="mRNA:HanXRQr2_Chr02g0071411">
    <property type="protein sequence ID" value="mRNA:HanXRQr2_Chr02g0071411"/>
    <property type="gene ID" value="HanXRQr2_Chr02g0071411"/>
</dbReference>
<gene>
    <name evidence="1" type="ORF">HanXRQr2_Chr02g0071411</name>
</gene>
<reference evidence="1" key="2">
    <citation type="submission" date="2020-06" db="EMBL/GenBank/DDBJ databases">
        <title>Helianthus annuus Genome sequencing and assembly Release 2.</title>
        <authorList>
            <person name="Gouzy J."/>
            <person name="Langlade N."/>
            <person name="Munos S."/>
        </authorList>
    </citation>
    <scope>NUCLEOTIDE SEQUENCE</scope>
    <source>
        <tissue evidence="1">Leaves</tissue>
    </source>
</reference>
<protein>
    <submittedName>
        <fullName evidence="1">Uncharacterized protein</fullName>
    </submittedName>
</protein>
<dbReference type="EMBL" id="MNCJ02000317">
    <property type="protein sequence ID" value="KAF5818900.1"/>
    <property type="molecule type" value="Genomic_DNA"/>
</dbReference>
<sequence length="46" mass="5170">MFITSLRHLLWRLISSGRERNGKSPPLLMYAFLAPGNFSLTSSLSC</sequence>
<comment type="caution">
    <text evidence="1">The sequence shown here is derived from an EMBL/GenBank/DDBJ whole genome shotgun (WGS) entry which is preliminary data.</text>
</comment>
<dbReference type="Proteomes" id="UP000215914">
    <property type="component" value="Unassembled WGS sequence"/>
</dbReference>
<evidence type="ECO:0000313" key="2">
    <source>
        <dbReference type="Proteomes" id="UP000215914"/>
    </source>
</evidence>